<dbReference type="PANTHER" id="PTHR11360:SF284">
    <property type="entry name" value="EG:103B4.3 PROTEIN-RELATED"/>
    <property type="match status" value="1"/>
</dbReference>
<protein>
    <recommendedName>
        <fullName evidence="5">Major facilitator superfamily (MFS) profile domain-containing protein</fullName>
    </recommendedName>
</protein>
<dbReference type="InterPro" id="IPR050327">
    <property type="entry name" value="Proton-linked_MCT"/>
</dbReference>
<feature type="region of interest" description="Disordered" evidence="3">
    <location>
        <begin position="1"/>
        <end position="44"/>
    </location>
</feature>
<dbReference type="InterPro" id="IPR036259">
    <property type="entry name" value="MFS_trans_sf"/>
</dbReference>
<dbReference type="InterPro" id="IPR020846">
    <property type="entry name" value="MFS_dom"/>
</dbReference>
<feature type="transmembrane region" description="Helical" evidence="4">
    <location>
        <begin position="55"/>
        <end position="81"/>
    </location>
</feature>
<reference evidence="6" key="1">
    <citation type="submission" date="2022-10" db="EMBL/GenBank/DDBJ databases">
        <title>Culturing micro-colonial fungi from biological soil crusts in the Mojave desert and describing Neophaeococcomyces mojavensis, and introducing the new genera and species Taxawa tesnikishii.</title>
        <authorList>
            <person name="Kurbessoian T."/>
            <person name="Stajich J.E."/>
        </authorList>
    </citation>
    <scope>NUCLEOTIDE SEQUENCE</scope>
    <source>
        <strain evidence="6">TK_35</strain>
    </source>
</reference>
<dbReference type="Pfam" id="PF07690">
    <property type="entry name" value="MFS_1"/>
    <property type="match status" value="1"/>
</dbReference>
<proteinExistence type="inferred from homology"/>
<dbReference type="PANTHER" id="PTHR11360">
    <property type="entry name" value="MONOCARBOXYLATE TRANSPORTER"/>
    <property type="match status" value="1"/>
</dbReference>
<feature type="transmembrane region" description="Helical" evidence="4">
    <location>
        <begin position="161"/>
        <end position="181"/>
    </location>
</feature>
<dbReference type="GO" id="GO:0016020">
    <property type="term" value="C:membrane"/>
    <property type="evidence" value="ECO:0007669"/>
    <property type="project" value="UniProtKB-SubCell"/>
</dbReference>
<comment type="caution">
    <text evidence="6">The sequence shown here is derived from an EMBL/GenBank/DDBJ whole genome shotgun (WGS) entry which is preliminary data.</text>
</comment>
<feature type="transmembrane region" description="Helical" evidence="4">
    <location>
        <begin position="376"/>
        <end position="394"/>
    </location>
</feature>
<accession>A0AA38Y8B4</accession>
<dbReference type="InterPro" id="IPR011701">
    <property type="entry name" value="MFS"/>
</dbReference>
<name>A0AA38Y8B4_9EURO</name>
<feature type="transmembrane region" description="Helical" evidence="4">
    <location>
        <begin position="132"/>
        <end position="155"/>
    </location>
</feature>
<feature type="transmembrane region" description="Helical" evidence="4">
    <location>
        <begin position="446"/>
        <end position="467"/>
    </location>
</feature>
<keyword evidence="4" id="KW-0812">Transmembrane</keyword>
<dbReference type="PROSITE" id="PS50850">
    <property type="entry name" value="MFS"/>
    <property type="match status" value="1"/>
</dbReference>
<evidence type="ECO:0000256" key="4">
    <source>
        <dbReference type="SAM" id="Phobius"/>
    </source>
</evidence>
<feature type="transmembrane region" description="Helical" evidence="4">
    <location>
        <begin position="278"/>
        <end position="300"/>
    </location>
</feature>
<dbReference type="Gene3D" id="1.20.1250.20">
    <property type="entry name" value="MFS general substrate transporter like domains"/>
    <property type="match status" value="2"/>
</dbReference>
<feature type="transmembrane region" description="Helical" evidence="4">
    <location>
        <begin position="220"/>
        <end position="239"/>
    </location>
</feature>
<feature type="transmembrane region" description="Helical" evidence="4">
    <location>
        <begin position="414"/>
        <end position="434"/>
    </location>
</feature>
<feature type="domain" description="Major facilitator superfamily (MFS) profile" evidence="5">
    <location>
        <begin position="54"/>
        <end position="477"/>
    </location>
</feature>
<comment type="similarity">
    <text evidence="2">Belongs to the major facilitator superfamily. Monocarboxylate porter (TC 2.A.1.13) family.</text>
</comment>
<keyword evidence="7" id="KW-1185">Reference proteome</keyword>
<evidence type="ECO:0000313" key="7">
    <source>
        <dbReference type="Proteomes" id="UP001172681"/>
    </source>
</evidence>
<gene>
    <name evidence="6" type="ORF">H2204_004067</name>
</gene>
<sequence length="488" mass="51820">MSVHLDETAPYGPGTHPNEHQSTTTAGLVDSDVPNEDPCTTESYAEPRVSRCRQLVTVLAAFTVNFTACGLLFTFGIYQALYESMATQYSGPFTHASSSEIDLIGSLSASVMTMAAPFAVAWAKYFDTPRVVWAGALLFGLANVLASFGTALWHFQLAQGLLLGIGTSLSFVPSMTVTPTWFRGRTGLAMGIASAGTGIGGLVWAPVVTACIDTMGFRDTLRLTGALAAALIGAAGFALDWEPTMRSRLHAESAAISPAGGLFRIPLPAWQMVKQRKFIAHGLGAAFQSAAYYTPVFFLVSYAQSLGYTEKQGANFVAVSNACNAIGKISIGFVADKMGRVNTFFLSTFLSAVAAIGLWLPSAVLGTAHEAPGRHLYIAFTVLYSIFASAYVSLFPAILVELFGVKQLPYTTGVLYMAQGMAALVGTPVAGVLVRGSDGAKRSDDYTGMTILVSSLLLATSACVAWVRFELLLPSSSSVSEKHRRWKI</sequence>
<organism evidence="6 7">
    <name type="scientific">Knufia peltigerae</name>
    <dbReference type="NCBI Taxonomy" id="1002370"/>
    <lineage>
        <taxon>Eukaryota</taxon>
        <taxon>Fungi</taxon>
        <taxon>Dikarya</taxon>
        <taxon>Ascomycota</taxon>
        <taxon>Pezizomycotina</taxon>
        <taxon>Eurotiomycetes</taxon>
        <taxon>Chaetothyriomycetidae</taxon>
        <taxon>Chaetothyriales</taxon>
        <taxon>Trichomeriaceae</taxon>
        <taxon>Knufia</taxon>
    </lineage>
</organism>
<dbReference type="Proteomes" id="UP001172681">
    <property type="component" value="Unassembled WGS sequence"/>
</dbReference>
<evidence type="ECO:0000259" key="5">
    <source>
        <dbReference type="PROSITE" id="PS50850"/>
    </source>
</evidence>
<dbReference type="SUPFAM" id="SSF103473">
    <property type="entry name" value="MFS general substrate transporter"/>
    <property type="match status" value="1"/>
</dbReference>
<evidence type="ECO:0000256" key="2">
    <source>
        <dbReference type="ARBA" id="ARBA00006727"/>
    </source>
</evidence>
<feature type="transmembrane region" description="Helical" evidence="4">
    <location>
        <begin position="188"/>
        <end position="208"/>
    </location>
</feature>
<dbReference type="AlphaFoldDB" id="A0AA38Y8B4"/>
<evidence type="ECO:0000256" key="1">
    <source>
        <dbReference type="ARBA" id="ARBA00004141"/>
    </source>
</evidence>
<feature type="transmembrane region" description="Helical" evidence="4">
    <location>
        <begin position="344"/>
        <end position="364"/>
    </location>
</feature>
<keyword evidence="4" id="KW-0472">Membrane</keyword>
<evidence type="ECO:0000256" key="3">
    <source>
        <dbReference type="SAM" id="MobiDB-lite"/>
    </source>
</evidence>
<comment type="subcellular location">
    <subcellularLocation>
        <location evidence="1">Membrane</location>
        <topology evidence="1">Multi-pass membrane protein</topology>
    </subcellularLocation>
</comment>
<evidence type="ECO:0000313" key="6">
    <source>
        <dbReference type="EMBL" id="KAJ9639159.1"/>
    </source>
</evidence>
<keyword evidence="4" id="KW-1133">Transmembrane helix</keyword>
<dbReference type="GO" id="GO:0022857">
    <property type="term" value="F:transmembrane transporter activity"/>
    <property type="evidence" value="ECO:0007669"/>
    <property type="project" value="InterPro"/>
</dbReference>
<dbReference type="EMBL" id="JAPDRN010000019">
    <property type="protein sequence ID" value="KAJ9639159.1"/>
    <property type="molecule type" value="Genomic_DNA"/>
</dbReference>